<dbReference type="SUPFAM" id="SSF52309">
    <property type="entry name" value="N-(deoxy)ribosyltransferase-like"/>
    <property type="match status" value="1"/>
</dbReference>
<keyword evidence="5" id="KW-1185">Reference proteome</keyword>
<keyword evidence="3" id="KW-0472">Membrane</keyword>
<evidence type="ECO:0000256" key="2">
    <source>
        <dbReference type="SAM" id="MobiDB-lite"/>
    </source>
</evidence>
<dbReference type="EMBL" id="JAQOWY010000075">
    <property type="protein sequence ID" value="KAK1852408.1"/>
    <property type="molecule type" value="Genomic_DNA"/>
</dbReference>
<keyword evidence="1" id="KW-0175">Coiled coil</keyword>
<evidence type="ECO:0000256" key="3">
    <source>
        <dbReference type="SAM" id="Phobius"/>
    </source>
</evidence>
<evidence type="ECO:0000313" key="5">
    <source>
        <dbReference type="Proteomes" id="UP001243330"/>
    </source>
</evidence>
<proteinExistence type="predicted"/>
<evidence type="ECO:0000313" key="4">
    <source>
        <dbReference type="EMBL" id="KAK1852408.1"/>
    </source>
</evidence>
<sequence>MNPEVVSVESSGYERLVTQICPKYLTRDEANEIREEFKKVWIEDKQLLWSGTNYHVTKIWAAQQGLQTLTDAMGPLMCEGNNRCRKTTSSRTWSQYMRGASALFAWRISQGRVTTVLTPPPPHRFHPSGMTNYQDVEEPILKGVLGVSVDKIMMIHPEVPGTEKFVYEAWPVDQCATWMTKFGEFPNRDWRIVSQKRGVFFGTIENRGVMSNVATAQTIWQPIVGDPHPGPLLEGSPQAFIHQLQNQSEDNKPKLHTAINLQNSFIKPNPASMNEARRATHESHGFMALAFLLIVEICLCFVLPFAEFLENVTTELRHQHQHDRQHFNTACQRKPKVKTSALNISLKAIPQPGKGGNCTTSETSNSQQPNSAKTNTTADPSLTAGKIAEILGGDIHLRSLKNHQRKKLSRLQEKLVAIQAQAETIRDEVTKV</sequence>
<protein>
    <submittedName>
        <fullName evidence="4">Uncharacterized protein</fullName>
    </submittedName>
</protein>
<reference evidence="4" key="1">
    <citation type="submission" date="2023-01" db="EMBL/GenBank/DDBJ databases">
        <title>Colletotrichum chrysophilum M932 genome sequence.</title>
        <authorList>
            <person name="Baroncelli R."/>
        </authorList>
    </citation>
    <scope>NUCLEOTIDE SEQUENCE</scope>
    <source>
        <strain evidence="4">M932</strain>
    </source>
</reference>
<feature type="region of interest" description="Disordered" evidence="2">
    <location>
        <begin position="348"/>
        <end position="379"/>
    </location>
</feature>
<gene>
    <name evidence="4" type="ORF">CCHR01_04954</name>
</gene>
<keyword evidence="3" id="KW-1133">Transmembrane helix</keyword>
<comment type="caution">
    <text evidence="4">The sequence shown here is derived from an EMBL/GenBank/DDBJ whole genome shotgun (WGS) entry which is preliminary data.</text>
</comment>
<name>A0AAD9EL75_9PEZI</name>
<feature type="transmembrane region" description="Helical" evidence="3">
    <location>
        <begin position="286"/>
        <end position="306"/>
    </location>
</feature>
<accession>A0AAD9EL75</accession>
<dbReference type="AlphaFoldDB" id="A0AAD9EL75"/>
<feature type="compositionally biased region" description="Polar residues" evidence="2">
    <location>
        <begin position="357"/>
        <end position="379"/>
    </location>
</feature>
<dbReference type="Proteomes" id="UP001243330">
    <property type="component" value="Unassembled WGS sequence"/>
</dbReference>
<keyword evidence="3" id="KW-0812">Transmembrane</keyword>
<evidence type="ECO:0000256" key="1">
    <source>
        <dbReference type="SAM" id="Coils"/>
    </source>
</evidence>
<organism evidence="4 5">
    <name type="scientific">Colletotrichum chrysophilum</name>
    <dbReference type="NCBI Taxonomy" id="1836956"/>
    <lineage>
        <taxon>Eukaryota</taxon>
        <taxon>Fungi</taxon>
        <taxon>Dikarya</taxon>
        <taxon>Ascomycota</taxon>
        <taxon>Pezizomycotina</taxon>
        <taxon>Sordariomycetes</taxon>
        <taxon>Hypocreomycetidae</taxon>
        <taxon>Glomerellales</taxon>
        <taxon>Glomerellaceae</taxon>
        <taxon>Colletotrichum</taxon>
        <taxon>Colletotrichum gloeosporioides species complex</taxon>
    </lineage>
</organism>
<feature type="coiled-coil region" evidence="1">
    <location>
        <begin position="401"/>
        <end position="428"/>
    </location>
</feature>